<dbReference type="GO" id="GO:0005524">
    <property type="term" value="F:ATP binding"/>
    <property type="evidence" value="ECO:0007669"/>
    <property type="project" value="UniProtKB-KW"/>
</dbReference>
<dbReference type="Pfam" id="PF00158">
    <property type="entry name" value="Sigma54_activat"/>
    <property type="match status" value="1"/>
</dbReference>
<evidence type="ECO:0000313" key="9">
    <source>
        <dbReference type="EMBL" id="SDW54619.1"/>
    </source>
</evidence>
<dbReference type="InterPro" id="IPR000014">
    <property type="entry name" value="PAS"/>
</dbReference>
<dbReference type="InterPro" id="IPR002078">
    <property type="entry name" value="Sigma_54_int"/>
</dbReference>
<dbReference type="InterPro" id="IPR003593">
    <property type="entry name" value="AAA+_ATPase"/>
</dbReference>
<dbReference type="PROSITE" id="PS00676">
    <property type="entry name" value="SIGMA54_INTERACT_2"/>
    <property type="match status" value="1"/>
</dbReference>
<evidence type="ECO:0000313" key="10">
    <source>
        <dbReference type="Proteomes" id="UP000198534"/>
    </source>
</evidence>
<dbReference type="InterPro" id="IPR036291">
    <property type="entry name" value="NAD(P)-bd_dom_sf"/>
</dbReference>
<dbReference type="InterPro" id="IPR025944">
    <property type="entry name" value="Sigma_54_int_dom_CS"/>
</dbReference>
<dbReference type="EMBL" id="FNNQ01000004">
    <property type="protein sequence ID" value="SDW54619.1"/>
    <property type="molecule type" value="Genomic_DNA"/>
</dbReference>
<keyword evidence="5" id="KW-0804">Transcription</keyword>
<dbReference type="Pfam" id="PF02954">
    <property type="entry name" value="HTH_8"/>
    <property type="match status" value="1"/>
</dbReference>
<dbReference type="SUPFAM" id="SSF46689">
    <property type="entry name" value="Homeodomain-like"/>
    <property type="match status" value="1"/>
</dbReference>
<dbReference type="InterPro" id="IPR025662">
    <property type="entry name" value="Sigma_54_int_dom_ATP-bd_1"/>
</dbReference>
<dbReference type="AlphaFoldDB" id="A0A1H2UGC3"/>
<dbReference type="STRING" id="1048340.SAMN05444487_10483"/>
<evidence type="ECO:0000256" key="1">
    <source>
        <dbReference type="ARBA" id="ARBA00022741"/>
    </source>
</evidence>
<feature type="domain" description="PAS" evidence="7">
    <location>
        <begin position="114"/>
        <end position="158"/>
    </location>
</feature>
<dbReference type="InterPro" id="IPR027417">
    <property type="entry name" value="P-loop_NTPase"/>
</dbReference>
<organism evidence="9 10">
    <name type="scientific">Marininema mesophilum</name>
    <dbReference type="NCBI Taxonomy" id="1048340"/>
    <lineage>
        <taxon>Bacteria</taxon>
        <taxon>Bacillati</taxon>
        <taxon>Bacillota</taxon>
        <taxon>Bacilli</taxon>
        <taxon>Bacillales</taxon>
        <taxon>Thermoactinomycetaceae</taxon>
        <taxon>Marininema</taxon>
    </lineage>
</organism>
<dbReference type="Proteomes" id="UP000198534">
    <property type="component" value="Unassembled WGS sequence"/>
</dbReference>
<dbReference type="PROSITE" id="PS50112">
    <property type="entry name" value="PAS"/>
    <property type="match status" value="2"/>
</dbReference>
<reference evidence="9 10" key="1">
    <citation type="submission" date="2016-10" db="EMBL/GenBank/DDBJ databases">
        <authorList>
            <person name="de Groot N.N."/>
        </authorList>
    </citation>
    <scope>NUCLEOTIDE SEQUENCE [LARGE SCALE GENOMIC DNA]</scope>
    <source>
        <strain evidence="9 10">DSM 45610</strain>
    </source>
</reference>
<dbReference type="NCBIfam" id="TIGR00229">
    <property type="entry name" value="sensory_box"/>
    <property type="match status" value="2"/>
</dbReference>
<dbReference type="SMART" id="SM00091">
    <property type="entry name" value="PAS"/>
    <property type="match status" value="2"/>
</dbReference>
<dbReference type="SUPFAM" id="SSF55785">
    <property type="entry name" value="PYP-like sensor domain (PAS domain)"/>
    <property type="match status" value="2"/>
</dbReference>
<feature type="domain" description="PAC" evidence="8">
    <location>
        <begin position="179"/>
        <end position="229"/>
    </location>
</feature>
<dbReference type="Pfam" id="PF25601">
    <property type="entry name" value="AAA_lid_14"/>
    <property type="match status" value="1"/>
</dbReference>
<feature type="domain" description="Sigma-54 factor interaction" evidence="6">
    <location>
        <begin position="367"/>
        <end position="597"/>
    </location>
</feature>
<dbReference type="RefSeq" id="WP_091737295.1">
    <property type="nucleotide sequence ID" value="NZ_FNNQ01000004.1"/>
</dbReference>
<dbReference type="SUPFAM" id="SSF51735">
    <property type="entry name" value="NAD(P)-binding Rossmann-fold domains"/>
    <property type="match status" value="1"/>
</dbReference>
<feature type="domain" description="PAS" evidence="7">
    <location>
        <begin position="233"/>
        <end position="278"/>
    </location>
</feature>
<evidence type="ECO:0000256" key="2">
    <source>
        <dbReference type="ARBA" id="ARBA00022840"/>
    </source>
</evidence>
<sequence length="684" mass="76304">MKRFLIVGGGQGGEALLNSLLELKRVRVTGVVDSNPEAPAVREAYRRGIPTGDDPHLFFVDIPPDVVLDLTGAPKVYEKLCRMAEQTDTLVVSGEVANLIIQLIEEKEHWRRLRQSELDAIIHSTHDGMMAVNEQGKVTLYNRAAQRLIGREPENVMGYAIEDVFPNTRLDRVLKTGESELNYSLTLANGKKIVTNRKPVTDREGRVIGAVAVFRDMTEVLSLTQQVADLSHLKGQLQAIIDSSDEAFSVVDTEGRGVLINPAYTRLTGLRPEEVIGKPADTDISEGESMHMKVLKTREPVRGVLMKVGARRKDVAVNVAPIIVEGELKGSVGTIHDLSEIKRLNQELDRARRIIRTLEAKYTFDDIIGGSSEMLKVVEDARRAAHTRATVMLRGESGTGKELFAHAIHNDSGRKFNQFVRVNCASIPESLLESELFGYDEGAFTGARQGGKKGLFEEADGGTILLDEIGELSPITQAKLLRVLQEKEVVHVGGVKSIPVDVRVIAATNVDLEKAVQERQFREDLYYRLNVLPIQIPPLRSRREDVRALADHLINKFNQEYGRNVSHVSPAVVQRLSEYSWPGNVRELENVLGRAMIHMPLHTRVMEKEHLFSLEPPRPQPPSAEQLPVTLEKTSLAQVVAWAEESHIRKAYEECCSNKTETARQLGISVRNLYYKLEKYGIDS</sequence>
<evidence type="ECO:0000256" key="3">
    <source>
        <dbReference type="ARBA" id="ARBA00023015"/>
    </source>
</evidence>
<dbReference type="Gene3D" id="1.10.10.60">
    <property type="entry name" value="Homeodomain-like"/>
    <property type="match status" value="1"/>
</dbReference>
<keyword evidence="10" id="KW-1185">Reference proteome</keyword>
<dbReference type="GO" id="GO:0043565">
    <property type="term" value="F:sequence-specific DNA binding"/>
    <property type="evidence" value="ECO:0007669"/>
    <property type="project" value="InterPro"/>
</dbReference>
<dbReference type="InterPro" id="IPR013767">
    <property type="entry name" value="PAS_fold"/>
</dbReference>
<evidence type="ECO:0000259" key="7">
    <source>
        <dbReference type="PROSITE" id="PS50112"/>
    </source>
</evidence>
<protein>
    <submittedName>
        <fullName evidence="9">PAS domain S-box-containing protein</fullName>
    </submittedName>
</protein>
<dbReference type="InterPro" id="IPR002197">
    <property type="entry name" value="HTH_Fis"/>
</dbReference>
<dbReference type="InterPro" id="IPR000700">
    <property type="entry name" value="PAS-assoc_C"/>
</dbReference>
<dbReference type="FunFam" id="3.40.50.300:FF:000006">
    <property type="entry name" value="DNA-binding transcriptional regulator NtrC"/>
    <property type="match status" value="1"/>
</dbReference>
<evidence type="ECO:0000259" key="8">
    <source>
        <dbReference type="PROSITE" id="PS50113"/>
    </source>
</evidence>
<dbReference type="InterPro" id="IPR035965">
    <property type="entry name" value="PAS-like_dom_sf"/>
</dbReference>
<dbReference type="GO" id="GO:0006355">
    <property type="term" value="P:regulation of DNA-templated transcription"/>
    <property type="evidence" value="ECO:0007669"/>
    <property type="project" value="InterPro"/>
</dbReference>
<gene>
    <name evidence="9" type="ORF">SAMN05444487_10483</name>
</gene>
<evidence type="ECO:0000256" key="5">
    <source>
        <dbReference type="ARBA" id="ARBA00023163"/>
    </source>
</evidence>
<dbReference type="PRINTS" id="PR01590">
    <property type="entry name" value="HTHFIS"/>
</dbReference>
<dbReference type="PROSITE" id="PS00675">
    <property type="entry name" value="SIGMA54_INTERACT_1"/>
    <property type="match status" value="1"/>
</dbReference>
<proteinExistence type="predicted"/>
<dbReference type="SMART" id="SM00382">
    <property type="entry name" value="AAA"/>
    <property type="match status" value="1"/>
</dbReference>
<dbReference type="CDD" id="cd00130">
    <property type="entry name" value="PAS"/>
    <property type="match status" value="2"/>
</dbReference>
<keyword evidence="4" id="KW-0238">DNA-binding</keyword>
<accession>A0A1H2UGC3</accession>
<dbReference type="InterPro" id="IPR058031">
    <property type="entry name" value="AAA_lid_NorR"/>
</dbReference>
<dbReference type="Gene3D" id="1.10.8.60">
    <property type="match status" value="1"/>
</dbReference>
<keyword evidence="1" id="KW-0547">Nucleotide-binding</keyword>
<dbReference type="Pfam" id="PF00989">
    <property type="entry name" value="PAS"/>
    <property type="match status" value="2"/>
</dbReference>
<dbReference type="SUPFAM" id="SSF52540">
    <property type="entry name" value="P-loop containing nucleoside triphosphate hydrolases"/>
    <property type="match status" value="1"/>
</dbReference>
<keyword evidence="3" id="KW-0805">Transcription regulation</keyword>
<dbReference type="Gene3D" id="3.30.450.20">
    <property type="entry name" value="PAS domain"/>
    <property type="match status" value="2"/>
</dbReference>
<dbReference type="PROSITE" id="PS50113">
    <property type="entry name" value="PAC"/>
    <property type="match status" value="1"/>
</dbReference>
<dbReference type="InterPro" id="IPR009057">
    <property type="entry name" value="Homeodomain-like_sf"/>
</dbReference>
<evidence type="ECO:0000256" key="4">
    <source>
        <dbReference type="ARBA" id="ARBA00023125"/>
    </source>
</evidence>
<dbReference type="OrthoDB" id="9771372at2"/>
<keyword evidence="2" id="KW-0067">ATP-binding</keyword>
<dbReference type="Gene3D" id="3.40.50.300">
    <property type="entry name" value="P-loop containing nucleotide triphosphate hydrolases"/>
    <property type="match status" value="1"/>
</dbReference>
<dbReference type="PROSITE" id="PS50045">
    <property type="entry name" value="SIGMA54_INTERACT_4"/>
    <property type="match status" value="1"/>
</dbReference>
<dbReference type="CDD" id="cd00009">
    <property type="entry name" value="AAA"/>
    <property type="match status" value="1"/>
</dbReference>
<dbReference type="PANTHER" id="PTHR32071">
    <property type="entry name" value="TRANSCRIPTIONAL REGULATORY PROTEIN"/>
    <property type="match status" value="1"/>
</dbReference>
<dbReference type="InterPro" id="IPR025943">
    <property type="entry name" value="Sigma_54_int_dom_ATP-bd_2"/>
</dbReference>
<dbReference type="PROSITE" id="PS00688">
    <property type="entry name" value="SIGMA54_INTERACT_3"/>
    <property type="match status" value="1"/>
</dbReference>
<dbReference type="PANTHER" id="PTHR32071:SF121">
    <property type="entry name" value="SIGMA L-DEPENDENT TRANSCRIPTIONAL REGULATOR YQIR-RELATED"/>
    <property type="match status" value="1"/>
</dbReference>
<evidence type="ECO:0000259" key="6">
    <source>
        <dbReference type="PROSITE" id="PS50045"/>
    </source>
</evidence>
<name>A0A1H2UGC3_9BACL</name>